<proteinExistence type="predicted"/>
<accession>A0A4R9GAX9</accession>
<dbReference type="Proteomes" id="UP000298458">
    <property type="component" value="Unassembled WGS sequence"/>
</dbReference>
<name>A0A4R9GAX9_9LEPT</name>
<keyword evidence="2" id="KW-1185">Reference proteome</keyword>
<dbReference type="OrthoDB" id="335099at2"/>
<evidence type="ECO:0000313" key="2">
    <source>
        <dbReference type="Proteomes" id="UP000298458"/>
    </source>
</evidence>
<comment type="caution">
    <text evidence="1">The sequence shown here is derived from an EMBL/GenBank/DDBJ whole genome shotgun (WGS) entry which is preliminary data.</text>
</comment>
<evidence type="ECO:0000313" key="1">
    <source>
        <dbReference type="EMBL" id="TGK08892.1"/>
    </source>
</evidence>
<gene>
    <name evidence="1" type="ORF">EHO60_12715</name>
</gene>
<dbReference type="NCBIfam" id="NF047549">
    <property type="entry name" value="LIC_20196_fam"/>
    <property type="match status" value="1"/>
</dbReference>
<dbReference type="AlphaFoldDB" id="A0A4R9GAX9"/>
<dbReference type="EMBL" id="RQET01000009">
    <property type="protein sequence ID" value="TGK08892.1"/>
    <property type="molecule type" value="Genomic_DNA"/>
</dbReference>
<organism evidence="1 2">
    <name type="scientific">Leptospira fletcheri</name>
    <dbReference type="NCBI Taxonomy" id="2484981"/>
    <lineage>
        <taxon>Bacteria</taxon>
        <taxon>Pseudomonadati</taxon>
        <taxon>Spirochaetota</taxon>
        <taxon>Spirochaetia</taxon>
        <taxon>Leptospirales</taxon>
        <taxon>Leptospiraceae</taxon>
        <taxon>Leptospira</taxon>
    </lineage>
</organism>
<sequence>MIRLTVFLATAFVFLIVPVYALTPPPGLESQVNHSDFIILARLSNVKESKISAQSVSVTANVEVLKPIKGGPELPSKFDLAFMIFPEYFGKWLKASPQEGDYILFLIKKKVKDSKGKETEVVALYEPHPYAFREYSKELEEKIRSEIKSQP</sequence>
<protein>
    <submittedName>
        <fullName evidence="1">Uncharacterized protein</fullName>
    </submittedName>
</protein>
<reference evidence="1" key="1">
    <citation type="journal article" date="2019" name="PLoS Negl. Trop. Dis.">
        <title>Revisiting the worldwide diversity of Leptospira species in the environment.</title>
        <authorList>
            <person name="Vincent A.T."/>
            <person name="Schiettekatte O."/>
            <person name="Bourhy P."/>
            <person name="Veyrier F.J."/>
            <person name="Picardeau M."/>
        </authorList>
    </citation>
    <scope>NUCLEOTIDE SEQUENCE [LARGE SCALE GENOMIC DNA]</scope>
    <source>
        <strain evidence="1">SSW15</strain>
    </source>
</reference>